<feature type="domain" description="Phospholipid/glycerol acyltransferase" evidence="3">
    <location>
        <begin position="39"/>
        <end position="154"/>
    </location>
</feature>
<proteinExistence type="predicted"/>
<dbReference type="AlphaFoldDB" id="A0A3E3IB54"/>
<dbReference type="Pfam" id="PF01553">
    <property type="entry name" value="Acyltransferase"/>
    <property type="match status" value="1"/>
</dbReference>
<evidence type="ECO:0000256" key="1">
    <source>
        <dbReference type="ARBA" id="ARBA00022679"/>
    </source>
</evidence>
<sequence>MRNLNFHKIIHPALIADMKKNRIYQLKILSPMPHYKGNVIFAVNHSCRHDMPIVSEIIRRHTYVLVGKQRLDFVDRIFFMLNGVIWVDRKCKTDRKKAYQKCLQLLLKNETLCIYPEGSWNLTDSIPILPLYAGIIKLAAEGKAPVIPLILEYKEKTCYIRFGELFKVGEDDDIYAKVLELRDIMATLKWEIWNEFPVVKRNYMLSANWEQEVKRRIAEYPKLDYEYEKSCIRRER</sequence>
<dbReference type="GeneID" id="97986146"/>
<keyword evidence="2 4" id="KW-0012">Acyltransferase</keyword>
<dbReference type="GO" id="GO:0003841">
    <property type="term" value="F:1-acylglycerol-3-phosphate O-acyltransferase activity"/>
    <property type="evidence" value="ECO:0007669"/>
    <property type="project" value="TreeGrafter"/>
</dbReference>
<evidence type="ECO:0000313" key="5">
    <source>
        <dbReference type="Proteomes" id="UP000260812"/>
    </source>
</evidence>
<name>A0A3E3IB54_9FIRM</name>
<dbReference type="GO" id="GO:0006654">
    <property type="term" value="P:phosphatidic acid biosynthetic process"/>
    <property type="evidence" value="ECO:0007669"/>
    <property type="project" value="TreeGrafter"/>
</dbReference>
<dbReference type="SMART" id="SM00563">
    <property type="entry name" value="PlsC"/>
    <property type="match status" value="1"/>
</dbReference>
<accession>A0A3E3IB54</accession>
<dbReference type="PANTHER" id="PTHR10434:SF11">
    <property type="entry name" value="1-ACYL-SN-GLYCEROL-3-PHOSPHATE ACYLTRANSFERASE"/>
    <property type="match status" value="1"/>
</dbReference>
<comment type="caution">
    <text evidence="4">The sequence shown here is derived from an EMBL/GenBank/DDBJ whole genome shotgun (WGS) entry which is preliminary data.</text>
</comment>
<gene>
    <name evidence="4" type="ORF">DXC51_04405</name>
</gene>
<protein>
    <submittedName>
        <fullName evidence="4">1-acyl-sn-glycerol-3-phosphate acyltransferase</fullName>
    </submittedName>
</protein>
<evidence type="ECO:0000256" key="2">
    <source>
        <dbReference type="ARBA" id="ARBA00023315"/>
    </source>
</evidence>
<keyword evidence="5" id="KW-1185">Reference proteome</keyword>
<dbReference type="CDD" id="cd07989">
    <property type="entry name" value="LPLAT_AGPAT-like"/>
    <property type="match status" value="1"/>
</dbReference>
<dbReference type="EMBL" id="QVLV01000002">
    <property type="protein sequence ID" value="RGE64309.1"/>
    <property type="molecule type" value="Genomic_DNA"/>
</dbReference>
<dbReference type="PANTHER" id="PTHR10434">
    <property type="entry name" value="1-ACYL-SN-GLYCEROL-3-PHOSPHATE ACYLTRANSFERASE"/>
    <property type="match status" value="1"/>
</dbReference>
<dbReference type="RefSeq" id="WP_117543871.1">
    <property type="nucleotide sequence ID" value="NZ_QVLV01000002.1"/>
</dbReference>
<evidence type="ECO:0000313" key="4">
    <source>
        <dbReference type="EMBL" id="RGE64309.1"/>
    </source>
</evidence>
<reference evidence="4" key="1">
    <citation type="submission" date="2018-08" db="EMBL/GenBank/DDBJ databases">
        <title>A genome reference for cultivated species of the human gut microbiota.</title>
        <authorList>
            <person name="Zou Y."/>
            <person name="Xue W."/>
            <person name="Luo G."/>
        </authorList>
    </citation>
    <scope>NUCLEOTIDE SEQUENCE [LARGE SCALE GENOMIC DNA]</scope>
    <source>
        <strain evidence="4">TF05-5AC</strain>
    </source>
</reference>
<dbReference type="Proteomes" id="UP000260812">
    <property type="component" value="Unassembled WGS sequence"/>
</dbReference>
<keyword evidence="1 4" id="KW-0808">Transferase</keyword>
<dbReference type="InterPro" id="IPR002123">
    <property type="entry name" value="Plipid/glycerol_acylTrfase"/>
</dbReference>
<dbReference type="SUPFAM" id="SSF69593">
    <property type="entry name" value="Glycerol-3-phosphate (1)-acyltransferase"/>
    <property type="match status" value="1"/>
</dbReference>
<organism evidence="4 5">
    <name type="scientific">Eisenbergiella massiliensis</name>
    <dbReference type="NCBI Taxonomy" id="1720294"/>
    <lineage>
        <taxon>Bacteria</taxon>
        <taxon>Bacillati</taxon>
        <taxon>Bacillota</taxon>
        <taxon>Clostridia</taxon>
        <taxon>Lachnospirales</taxon>
        <taxon>Lachnospiraceae</taxon>
        <taxon>Eisenbergiella</taxon>
    </lineage>
</organism>
<evidence type="ECO:0000259" key="3">
    <source>
        <dbReference type="SMART" id="SM00563"/>
    </source>
</evidence>